<evidence type="ECO:0000256" key="3">
    <source>
        <dbReference type="RuleBase" id="RU003560"/>
    </source>
</evidence>
<evidence type="ECO:0000256" key="2">
    <source>
        <dbReference type="ARBA" id="ARBA00022898"/>
    </source>
</evidence>
<sequence length="460" mass="49399">MSNRTTDVTPLDRDRLARLHEREREAFRAARPRSAALAERARAHMPGGVPMSWMVKWPGDFPVFVESAEGAHFTCVDGIDHVDLCLGDTGAMMGHSPAATVEAVTRQLSRGITTMLPTDDAIAVSQGLAERFGLPYWQFTLTATDANRHALRYARLLTGRSKVVVHNWCYHGSVDETFATLDDHGETIDRPSTIGPPVPVSETTRVVEFNDLEALERALAHGDVAAVLVEPALTNIGIVLPDPGYNEGVRELATRYGALLVNDETHTVCAGPSGYTGAHGLQPDLLVIGKSIGGGIPCGTFGFTADIADRIARSVELEDIDVGGVGGTLAGNGLSSAAMRATLEHVMTPAAFEHMVPLADAWADGVQAAVDRVGAGWNVTRLGARAEYTFVPRPPRTGQEAHESDDFELQQYLHLYALNRGILLTPFHNMALMSPATTAADVAAHTTMFDDCVSELFAGR</sequence>
<dbReference type="Pfam" id="PF00202">
    <property type="entry name" value="Aminotran_3"/>
    <property type="match status" value="1"/>
</dbReference>
<dbReference type="InterPro" id="IPR005814">
    <property type="entry name" value="Aminotrans_3"/>
</dbReference>
<comment type="cofactor">
    <cofactor evidence="1">
        <name>pyridoxal 5'-phosphate</name>
        <dbReference type="ChEBI" id="CHEBI:597326"/>
    </cofactor>
</comment>
<dbReference type="PANTHER" id="PTHR43713:SF3">
    <property type="entry name" value="GLUTAMATE-1-SEMIALDEHYDE 2,1-AMINOMUTASE 1, CHLOROPLASTIC-RELATED"/>
    <property type="match status" value="1"/>
</dbReference>
<dbReference type="RefSeq" id="WP_121034911.1">
    <property type="nucleotide sequence ID" value="NZ_RBXT01000001.1"/>
</dbReference>
<comment type="caution">
    <text evidence="4">The sequence shown here is derived from an EMBL/GenBank/DDBJ whole genome shotgun (WGS) entry which is preliminary data.</text>
</comment>
<proteinExistence type="inferred from homology"/>
<dbReference type="EMBL" id="RBXT01000001">
    <property type="protein sequence ID" value="RKT80146.1"/>
    <property type="molecule type" value="Genomic_DNA"/>
</dbReference>
<dbReference type="NCBIfam" id="NF005453">
    <property type="entry name" value="PRK07046.1"/>
    <property type="match status" value="1"/>
</dbReference>
<accession>A0A495Y408</accession>
<dbReference type="InterPro" id="IPR015424">
    <property type="entry name" value="PyrdxlP-dep_Trfase"/>
</dbReference>
<reference evidence="4 5" key="1">
    <citation type="submission" date="2018-10" db="EMBL/GenBank/DDBJ databases">
        <title>Sequencing the genomes of 1000 actinobacteria strains.</title>
        <authorList>
            <person name="Klenk H.-P."/>
        </authorList>
    </citation>
    <scope>NUCLEOTIDE SEQUENCE [LARGE SCALE GENOMIC DNA]</scope>
    <source>
        <strain evidence="4 5">DSM 44267</strain>
    </source>
</reference>
<dbReference type="Gene3D" id="3.40.640.10">
    <property type="entry name" value="Type I PLP-dependent aspartate aminotransferase-like (Major domain)"/>
    <property type="match status" value="1"/>
</dbReference>
<keyword evidence="5" id="KW-1185">Reference proteome</keyword>
<protein>
    <submittedName>
        <fullName evidence="4">Glutamate-1-semialdehyde 2,1-aminomutase</fullName>
    </submittedName>
</protein>
<dbReference type="GO" id="GO:0008483">
    <property type="term" value="F:transaminase activity"/>
    <property type="evidence" value="ECO:0007669"/>
    <property type="project" value="InterPro"/>
</dbReference>
<dbReference type="GO" id="GO:0030170">
    <property type="term" value="F:pyridoxal phosphate binding"/>
    <property type="evidence" value="ECO:0007669"/>
    <property type="project" value="InterPro"/>
</dbReference>
<dbReference type="Proteomes" id="UP000278440">
    <property type="component" value="Unassembled WGS sequence"/>
</dbReference>
<evidence type="ECO:0000256" key="1">
    <source>
        <dbReference type="ARBA" id="ARBA00001933"/>
    </source>
</evidence>
<evidence type="ECO:0000313" key="5">
    <source>
        <dbReference type="Proteomes" id="UP000278440"/>
    </source>
</evidence>
<dbReference type="InterPro" id="IPR015422">
    <property type="entry name" value="PyrdxlP-dep_Trfase_small"/>
</dbReference>
<dbReference type="InterPro" id="IPR015421">
    <property type="entry name" value="PyrdxlP-dep_Trfase_major"/>
</dbReference>
<comment type="similarity">
    <text evidence="3">Belongs to the class-III pyridoxal-phosphate-dependent aminotransferase family.</text>
</comment>
<dbReference type="Gene3D" id="3.90.1150.10">
    <property type="entry name" value="Aspartate Aminotransferase, domain 1"/>
    <property type="match status" value="1"/>
</dbReference>
<dbReference type="OrthoDB" id="9801052at2"/>
<name>A0A495Y408_9MICO</name>
<dbReference type="SUPFAM" id="SSF53383">
    <property type="entry name" value="PLP-dependent transferases"/>
    <property type="match status" value="1"/>
</dbReference>
<evidence type="ECO:0000313" key="4">
    <source>
        <dbReference type="EMBL" id="RKT80146.1"/>
    </source>
</evidence>
<gene>
    <name evidence="4" type="ORF">DFJ68_3625</name>
</gene>
<dbReference type="AlphaFoldDB" id="A0A495Y408"/>
<dbReference type="PANTHER" id="PTHR43713">
    <property type="entry name" value="GLUTAMATE-1-SEMIALDEHYDE 2,1-AMINOMUTASE"/>
    <property type="match status" value="1"/>
</dbReference>
<organism evidence="4 5">
    <name type="scientific">Terracoccus luteus</name>
    <dbReference type="NCBI Taxonomy" id="53356"/>
    <lineage>
        <taxon>Bacteria</taxon>
        <taxon>Bacillati</taxon>
        <taxon>Actinomycetota</taxon>
        <taxon>Actinomycetes</taxon>
        <taxon>Micrococcales</taxon>
        <taxon>Intrasporangiaceae</taxon>
        <taxon>Terracoccus</taxon>
    </lineage>
</organism>
<keyword evidence="2 3" id="KW-0663">Pyridoxal phosphate</keyword>